<comment type="caution">
    <text evidence="2">The sequence shown here is derived from an EMBL/GenBank/DDBJ whole genome shotgun (WGS) entry which is preliminary data.</text>
</comment>
<keyword evidence="3" id="KW-1185">Reference proteome</keyword>
<evidence type="ECO:0000313" key="3">
    <source>
        <dbReference type="Proteomes" id="UP000535491"/>
    </source>
</evidence>
<dbReference type="Proteomes" id="UP000535491">
    <property type="component" value="Unassembled WGS sequence"/>
</dbReference>
<feature type="domain" description="Transposase putative helix-turn-helix" evidence="1">
    <location>
        <begin position="1"/>
        <end position="19"/>
    </location>
</feature>
<organism evidence="2 3">
    <name type="scientific">Paenactinomyces guangxiensis</name>
    <dbReference type="NCBI Taxonomy" id="1490290"/>
    <lineage>
        <taxon>Bacteria</taxon>
        <taxon>Bacillati</taxon>
        <taxon>Bacillota</taxon>
        <taxon>Bacilli</taxon>
        <taxon>Bacillales</taxon>
        <taxon>Thermoactinomycetaceae</taxon>
        <taxon>Paenactinomyces</taxon>
    </lineage>
</organism>
<proteinExistence type="predicted"/>
<dbReference type="Pfam" id="PF12323">
    <property type="entry name" value="HTH_OrfB_IS605"/>
    <property type="match status" value="1"/>
</dbReference>
<sequence length="20" mass="2464">MRKAYKFKLNPTPEQIEKIE</sequence>
<evidence type="ECO:0000313" key="2">
    <source>
        <dbReference type="EMBL" id="MBA4496594.1"/>
    </source>
</evidence>
<reference evidence="2 3" key="1">
    <citation type="submission" date="2020-07" db="EMBL/GenBank/DDBJ databases">
        <authorList>
            <person name="Feng H."/>
        </authorList>
    </citation>
    <scope>NUCLEOTIDE SEQUENCE [LARGE SCALE GENOMIC DNA]</scope>
    <source>
        <strain evidence="3">s-10</strain>
    </source>
</reference>
<gene>
    <name evidence="2" type="ORF">H1191_20405</name>
</gene>
<dbReference type="AlphaFoldDB" id="A0A7W2AAV4"/>
<protein>
    <submittedName>
        <fullName evidence="2">Helix-turn-helix domain-containing protein</fullName>
    </submittedName>
</protein>
<evidence type="ECO:0000259" key="1">
    <source>
        <dbReference type="Pfam" id="PF12323"/>
    </source>
</evidence>
<dbReference type="InterPro" id="IPR021027">
    <property type="entry name" value="Transposase_put_HTH"/>
</dbReference>
<accession>A0A7W2AAV4</accession>
<name>A0A7W2AAV4_9BACL</name>
<dbReference type="EMBL" id="JACEIQ010000068">
    <property type="protein sequence ID" value="MBA4496594.1"/>
    <property type="molecule type" value="Genomic_DNA"/>
</dbReference>